<feature type="region of interest" description="Disordered" evidence="3">
    <location>
        <begin position="1"/>
        <end position="107"/>
    </location>
</feature>
<comment type="function">
    <text evidence="2">Acts as component of the GARP complex that is involved in retrograde transport from early and late endosomes to the trans-Golgi network (TGN).</text>
</comment>
<keyword evidence="2" id="KW-0333">Golgi apparatus</keyword>
<evidence type="ECO:0000313" key="4">
    <source>
        <dbReference type="EMBL" id="KAG0146311.1"/>
    </source>
</evidence>
<dbReference type="EMBL" id="MU167262">
    <property type="protein sequence ID" value="KAG0146311.1"/>
    <property type="molecule type" value="Genomic_DNA"/>
</dbReference>
<dbReference type="GO" id="GO:0016020">
    <property type="term" value="C:membrane"/>
    <property type="evidence" value="ECO:0007669"/>
    <property type="project" value="TreeGrafter"/>
</dbReference>
<dbReference type="AlphaFoldDB" id="A0A9P6NMR9"/>
<feature type="compositionally biased region" description="Polar residues" evidence="3">
    <location>
        <begin position="93"/>
        <end position="105"/>
    </location>
</feature>
<organism evidence="4 5">
    <name type="scientific">Cronartium quercuum f. sp. fusiforme G11</name>
    <dbReference type="NCBI Taxonomy" id="708437"/>
    <lineage>
        <taxon>Eukaryota</taxon>
        <taxon>Fungi</taxon>
        <taxon>Dikarya</taxon>
        <taxon>Basidiomycota</taxon>
        <taxon>Pucciniomycotina</taxon>
        <taxon>Pucciniomycetes</taxon>
        <taxon>Pucciniales</taxon>
        <taxon>Coleosporiaceae</taxon>
        <taxon>Cronartium</taxon>
    </lineage>
</organism>
<dbReference type="GO" id="GO:1990745">
    <property type="term" value="C:EARP complex"/>
    <property type="evidence" value="ECO:0007669"/>
    <property type="project" value="TreeGrafter"/>
</dbReference>
<dbReference type="OrthoDB" id="203678at2759"/>
<dbReference type="GO" id="GO:0000938">
    <property type="term" value="C:GARP complex"/>
    <property type="evidence" value="ECO:0007669"/>
    <property type="project" value="UniProtKB-UniRule"/>
</dbReference>
<dbReference type="Pfam" id="PF08700">
    <property type="entry name" value="VPS51_Exo84_N"/>
    <property type="match status" value="1"/>
</dbReference>
<keyword evidence="2" id="KW-0445">Lipid transport</keyword>
<evidence type="ECO:0000256" key="3">
    <source>
        <dbReference type="SAM" id="MobiDB-lite"/>
    </source>
</evidence>
<evidence type="ECO:0000313" key="5">
    <source>
        <dbReference type="Proteomes" id="UP000886653"/>
    </source>
</evidence>
<keyword evidence="2" id="KW-0653">Protein transport</keyword>
<dbReference type="GO" id="GO:0006869">
    <property type="term" value="P:lipid transport"/>
    <property type="evidence" value="ECO:0007669"/>
    <property type="project" value="UniProtKB-UniRule"/>
</dbReference>
<comment type="similarity">
    <text evidence="1 2">Belongs to the VPS51 family.</text>
</comment>
<reference evidence="4" key="1">
    <citation type="submission" date="2013-11" db="EMBL/GenBank/DDBJ databases">
        <title>Genome sequence of the fusiform rust pathogen reveals effectors for host alternation and coevolution with pine.</title>
        <authorList>
            <consortium name="DOE Joint Genome Institute"/>
            <person name="Smith K."/>
            <person name="Pendleton A."/>
            <person name="Kubisiak T."/>
            <person name="Anderson C."/>
            <person name="Salamov A."/>
            <person name="Aerts A."/>
            <person name="Riley R."/>
            <person name="Clum A."/>
            <person name="Lindquist E."/>
            <person name="Ence D."/>
            <person name="Campbell M."/>
            <person name="Kronenberg Z."/>
            <person name="Feau N."/>
            <person name="Dhillon B."/>
            <person name="Hamelin R."/>
            <person name="Burleigh J."/>
            <person name="Smith J."/>
            <person name="Yandell M."/>
            <person name="Nelson C."/>
            <person name="Grigoriev I."/>
            <person name="Davis J."/>
        </authorList>
    </citation>
    <scope>NUCLEOTIDE SEQUENCE</scope>
    <source>
        <strain evidence="4">G11</strain>
    </source>
</reference>
<feature type="compositionally biased region" description="Polar residues" evidence="3">
    <location>
        <begin position="1"/>
        <end position="12"/>
    </location>
</feature>
<dbReference type="PANTHER" id="PTHR15954">
    <property type="entry name" value="VACUOLAR PROTEIN SORTING-ASSOCIATED PROTEIN 51 HOMOLOG"/>
    <property type="match status" value="1"/>
</dbReference>
<dbReference type="PANTHER" id="PTHR15954:SF4">
    <property type="entry name" value="VACUOLAR PROTEIN SORTING-ASSOCIATED PROTEIN 51 HOMOLOG"/>
    <property type="match status" value="1"/>
</dbReference>
<proteinExistence type="inferred from homology"/>
<sequence length="301" mass="32768">MSSNPNTPSPSLAGQILQRSSSSTPSLRSLHTSSNVSYPHGLPSTIPKVGTSGDPALAKRRARNLLRDYYGLADTNGTDKKPDGVPAEPSRPESATTPDLSSMDSPNFDPQACFVKLVKESSLKDTLATANRLMAEMRELDGERQSLVYNHHHELVEASTTIGKMKTSAETLDGTLDELQNSFAAISELTTALSTSSRPRQTSQPIDLSQTFDPSVHLLPLISLPTILRALTHHRPSADQLWGEWEPALRSFEEAGIEGARRIGNECREVLRQGRSKETRSNGLSPPSPLNDIPLSPKDRN</sequence>
<dbReference type="GO" id="GO:0048193">
    <property type="term" value="P:Golgi vesicle transport"/>
    <property type="evidence" value="ECO:0007669"/>
    <property type="project" value="TreeGrafter"/>
</dbReference>
<dbReference type="GO" id="GO:0007030">
    <property type="term" value="P:Golgi organization"/>
    <property type="evidence" value="ECO:0007669"/>
    <property type="project" value="UniProtKB-UniRule"/>
</dbReference>
<accession>A0A9P6NMR9</accession>
<name>A0A9P6NMR9_9BASI</name>
<protein>
    <recommendedName>
        <fullName evidence="2">Vacuolar protein sorting-associated protein 51 homolog</fullName>
    </recommendedName>
</protein>
<dbReference type="GO" id="GO:0032456">
    <property type="term" value="P:endocytic recycling"/>
    <property type="evidence" value="ECO:0007669"/>
    <property type="project" value="TreeGrafter"/>
</dbReference>
<comment type="caution">
    <text evidence="4">The sequence shown here is derived from an EMBL/GenBank/DDBJ whole genome shotgun (WGS) entry which is preliminary data.</text>
</comment>
<dbReference type="InterPro" id="IPR014812">
    <property type="entry name" value="Vps51"/>
</dbReference>
<evidence type="ECO:0000256" key="2">
    <source>
        <dbReference type="RuleBase" id="RU368010"/>
    </source>
</evidence>
<keyword evidence="2" id="KW-0813">Transport</keyword>
<feature type="compositionally biased region" description="Basic and acidic residues" evidence="3">
    <location>
        <begin position="271"/>
        <end position="280"/>
    </location>
</feature>
<dbReference type="Proteomes" id="UP000886653">
    <property type="component" value="Unassembled WGS sequence"/>
</dbReference>
<comment type="subcellular location">
    <subcellularLocation>
        <location evidence="2">Golgi apparatus</location>
        <location evidence="2">trans-Golgi network</location>
    </subcellularLocation>
</comment>
<comment type="subunit">
    <text evidence="2">Component of the Golgi-associated retrograde protein (GARP) complex.</text>
</comment>
<feature type="region of interest" description="Disordered" evidence="3">
    <location>
        <begin position="271"/>
        <end position="301"/>
    </location>
</feature>
<dbReference type="GO" id="GO:0042147">
    <property type="term" value="P:retrograde transport, endosome to Golgi"/>
    <property type="evidence" value="ECO:0007669"/>
    <property type="project" value="UniProtKB-UniRule"/>
</dbReference>
<gene>
    <name evidence="4" type="ORF">CROQUDRAFT_657463</name>
</gene>
<evidence type="ECO:0000256" key="1">
    <source>
        <dbReference type="ARBA" id="ARBA00006080"/>
    </source>
</evidence>
<keyword evidence="5" id="KW-1185">Reference proteome</keyword>
<feature type="compositionally biased region" description="Low complexity" evidence="3">
    <location>
        <begin position="19"/>
        <end position="34"/>
    </location>
</feature>
<dbReference type="GO" id="GO:0015031">
    <property type="term" value="P:protein transport"/>
    <property type="evidence" value="ECO:0007669"/>
    <property type="project" value="UniProtKB-UniRule"/>
</dbReference>
<dbReference type="GO" id="GO:0005829">
    <property type="term" value="C:cytosol"/>
    <property type="evidence" value="ECO:0007669"/>
    <property type="project" value="GOC"/>
</dbReference>